<dbReference type="InterPro" id="IPR036291">
    <property type="entry name" value="NAD(P)-bd_dom_sf"/>
</dbReference>
<evidence type="ECO:0000256" key="1">
    <source>
        <dbReference type="ARBA" id="ARBA00023002"/>
    </source>
</evidence>
<dbReference type="Pfam" id="PF00106">
    <property type="entry name" value="adh_short"/>
    <property type="match status" value="1"/>
</dbReference>
<protein>
    <submittedName>
        <fullName evidence="2">Oxidoreductase</fullName>
    </submittedName>
</protein>
<dbReference type="GO" id="GO:0016491">
    <property type="term" value="F:oxidoreductase activity"/>
    <property type="evidence" value="ECO:0007669"/>
    <property type="project" value="UniProtKB-KW"/>
</dbReference>
<dbReference type="EMBL" id="BLAG01000004">
    <property type="protein sequence ID" value="GES28447.1"/>
    <property type="molecule type" value="Genomic_DNA"/>
</dbReference>
<dbReference type="Gene3D" id="3.40.50.720">
    <property type="entry name" value="NAD(P)-binding Rossmann-like Domain"/>
    <property type="match status" value="1"/>
</dbReference>
<sequence>MVSTSTAPSWDVRRLPRADGRVVLVTGGNAGIGYFVAEQLSATGATVVLGSRNGAKAEAAMASIRTRVPGARVRAVRLDLAGLSSLAATVASLDVACLDAVVLNAGVALDNPPRRETGDGHELMFATNHLGHFALTQRLMPLLSAAPAARVVTMGSFAAKSERLDPDDLHSRLDYRPKRTYARSKLAQMHFGLELDRRLRAVGSTVASVVVHPGGALDSLTPSRPPLPVRTTGARLRAAPAAFLVQGKHAGAWPAVRAVLDPAVRGGQLWGPRVFGLRGAPRREPVWKHLTDTSTAARLWDTSCHLTGLDLHLDHDLGTTTPGQPRSG</sequence>
<accession>A0A5J4L260</accession>
<evidence type="ECO:0000313" key="2">
    <source>
        <dbReference type="EMBL" id="GES28447.1"/>
    </source>
</evidence>
<name>A0A5J4L260_9ACTN</name>
<dbReference type="OrthoDB" id="4577644at2"/>
<proteinExistence type="predicted"/>
<comment type="caution">
    <text evidence="2">The sequence shown here is derived from an EMBL/GenBank/DDBJ whole genome shotgun (WGS) entry which is preliminary data.</text>
</comment>
<reference evidence="2 3" key="1">
    <citation type="submission" date="2019-10" db="EMBL/GenBank/DDBJ databases">
        <title>Whole genome shotgun sequence of Streptomyces angustmyceticus NBRC 3934.</title>
        <authorList>
            <person name="Hosoyama A."/>
            <person name="Ichikawa N."/>
            <person name="Kimura A."/>
            <person name="Kitahashi Y."/>
            <person name="Komaki H."/>
            <person name="Uohara A."/>
        </authorList>
    </citation>
    <scope>NUCLEOTIDE SEQUENCE [LARGE SCALE GENOMIC DNA]</scope>
    <source>
        <strain evidence="2 3">NBRC 3934</strain>
    </source>
</reference>
<evidence type="ECO:0000313" key="3">
    <source>
        <dbReference type="Proteomes" id="UP000325598"/>
    </source>
</evidence>
<keyword evidence="1" id="KW-0560">Oxidoreductase</keyword>
<dbReference type="Proteomes" id="UP000325598">
    <property type="component" value="Unassembled WGS sequence"/>
</dbReference>
<dbReference type="PANTHER" id="PTHR43157:SF31">
    <property type="entry name" value="PHOSPHATIDYLINOSITOL-GLYCAN BIOSYNTHESIS CLASS F PROTEIN"/>
    <property type="match status" value="1"/>
</dbReference>
<dbReference type="PRINTS" id="PR00081">
    <property type="entry name" value="GDHRDH"/>
</dbReference>
<dbReference type="GeneID" id="96749180"/>
<dbReference type="InterPro" id="IPR002347">
    <property type="entry name" value="SDR_fam"/>
</dbReference>
<dbReference type="RefSeq" id="WP_086719065.1">
    <property type="nucleotide sequence ID" value="NZ_BLAG01000004.1"/>
</dbReference>
<dbReference type="SUPFAM" id="SSF51735">
    <property type="entry name" value="NAD(P)-binding Rossmann-fold domains"/>
    <property type="match status" value="1"/>
</dbReference>
<keyword evidence="3" id="KW-1185">Reference proteome</keyword>
<dbReference type="PANTHER" id="PTHR43157">
    <property type="entry name" value="PHOSPHATIDYLINOSITOL-GLYCAN BIOSYNTHESIS CLASS F PROTEIN-RELATED"/>
    <property type="match status" value="1"/>
</dbReference>
<organism evidence="2 3">
    <name type="scientific">Streptomyces angustmyceticus</name>
    <dbReference type="NCBI Taxonomy" id="285578"/>
    <lineage>
        <taxon>Bacteria</taxon>
        <taxon>Bacillati</taxon>
        <taxon>Actinomycetota</taxon>
        <taxon>Actinomycetes</taxon>
        <taxon>Kitasatosporales</taxon>
        <taxon>Streptomycetaceae</taxon>
        <taxon>Streptomyces</taxon>
    </lineage>
</organism>
<dbReference type="AlphaFoldDB" id="A0A5J4L260"/>
<gene>
    <name evidence="2" type="ORF">San01_09340</name>
</gene>